<dbReference type="InterPro" id="IPR041614">
    <property type="entry name" value="DprA_WH"/>
</dbReference>
<evidence type="ECO:0000313" key="4">
    <source>
        <dbReference type="EMBL" id="TXC78947.1"/>
    </source>
</evidence>
<evidence type="ECO:0000259" key="2">
    <source>
        <dbReference type="Pfam" id="PF02481"/>
    </source>
</evidence>
<dbReference type="RefSeq" id="WP_147014471.1">
    <property type="nucleotide sequence ID" value="NZ_VORB01000005.1"/>
</dbReference>
<protein>
    <submittedName>
        <fullName evidence="4">DNA-protecting protein DprA</fullName>
    </submittedName>
</protein>
<dbReference type="SUPFAM" id="SSF102405">
    <property type="entry name" value="MCP/YpsA-like"/>
    <property type="match status" value="1"/>
</dbReference>
<gene>
    <name evidence="4" type="primary">dprA</name>
    <name evidence="4" type="ORF">FRX97_06950</name>
</gene>
<accession>A0A5C6V0B5</accession>
<feature type="domain" description="DprA winged helix" evidence="3">
    <location>
        <begin position="325"/>
        <end position="362"/>
    </location>
</feature>
<evidence type="ECO:0000256" key="1">
    <source>
        <dbReference type="ARBA" id="ARBA00006525"/>
    </source>
</evidence>
<proteinExistence type="inferred from homology"/>
<dbReference type="PANTHER" id="PTHR43022">
    <property type="entry name" value="PROTEIN SMF"/>
    <property type="match status" value="1"/>
</dbReference>
<dbReference type="GO" id="GO:0009294">
    <property type="term" value="P:DNA-mediated transformation"/>
    <property type="evidence" value="ECO:0007669"/>
    <property type="project" value="InterPro"/>
</dbReference>
<dbReference type="Gene3D" id="3.40.50.450">
    <property type="match status" value="1"/>
</dbReference>
<dbReference type="OrthoDB" id="9785707at2"/>
<keyword evidence="5" id="KW-1185">Reference proteome</keyword>
<comment type="similarity">
    <text evidence="1">Belongs to the DprA/Smf family.</text>
</comment>
<evidence type="ECO:0000313" key="5">
    <source>
        <dbReference type="Proteomes" id="UP000321168"/>
    </source>
</evidence>
<dbReference type="InterPro" id="IPR003488">
    <property type="entry name" value="DprA"/>
</dbReference>
<reference evidence="4 5" key="1">
    <citation type="submission" date="2019-08" db="EMBL/GenBank/DDBJ databases">
        <title>Genome of Luteibaculum oceani JCM 18817.</title>
        <authorList>
            <person name="Bowman J.P."/>
        </authorList>
    </citation>
    <scope>NUCLEOTIDE SEQUENCE [LARGE SCALE GENOMIC DNA]</scope>
    <source>
        <strain evidence="4 5">JCM 18817</strain>
    </source>
</reference>
<evidence type="ECO:0000259" key="3">
    <source>
        <dbReference type="Pfam" id="PF17782"/>
    </source>
</evidence>
<feature type="domain" description="Smf/DprA SLOG" evidence="2">
    <location>
        <begin position="83"/>
        <end position="294"/>
    </location>
</feature>
<dbReference type="Proteomes" id="UP000321168">
    <property type="component" value="Unassembled WGS sequence"/>
</dbReference>
<dbReference type="PANTHER" id="PTHR43022:SF1">
    <property type="entry name" value="PROTEIN SMF"/>
    <property type="match status" value="1"/>
</dbReference>
<dbReference type="AlphaFoldDB" id="A0A5C6V0B5"/>
<dbReference type="Pfam" id="PF17782">
    <property type="entry name" value="WHD_DprA"/>
    <property type="match status" value="1"/>
</dbReference>
<organism evidence="4 5">
    <name type="scientific">Luteibaculum oceani</name>
    <dbReference type="NCBI Taxonomy" id="1294296"/>
    <lineage>
        <taxon>Bacteria</taxon>
        <taxon>Pseudomonadati</taxon>
        <taxon>Bacteroidota</taxon>
        <taxon>Flavobacteriia</taxon>
        <taxon>Flavobacteriales</taxon>
        <taxon>Luteibaculaceae</taxon>
        <taxon>Luteibaculum</taxon>
    </lineage>
</organism>
<dbReference type="Pfam" id="PF02481">
    <property type="entry name" value="DNA_processg_A"/>
    <property type="match status" value="1"/>
</dbReference>
<dbReference type="EMBL" id="VORB01000005">
    <property type="protein sequence ID" value="TXC78947.1"/>
    <property type="molecule type" value="Genomic_DNA"/>
</dbReference>
<name>A0A5C6V0B5_9FLAO</name>
<dbReference type="InterPro" id="IPR036388">
    <property type="entry name" value="WH-like_DNA-bd_sf"/>
</dbReference>
<dbReference type="NCBIfam" id="TIGR00732">
    <property type="entry name" value="dprA"/>
    <property type="match status" value="1"/>
</dbReference>
<sequence length="367" mass="40648">MVDTNVITLALSKQVGVGPIQAKKIWNLFREDIHEILEFENKNFLVKDEMEIRLPKGLKLGLKALFPQVFEQLELAEKNAVTIINIGESVYPVKLKYCADAPLNLFVKGRVEALNQRHNIAVVGTRRATSYGKDMANKFVGRFASVPSCIISGLAHGIDTAAHKSALENKLVTGAVLGHGFHLMYPSANKKLAAEIVHQGGFLLSEYWFNSPTDPKNFTRRNRIVAGMSDAILVVETGVKGGSMVTASYAQQYNRDVYCVPGRIGDTLSEGCHELIKHQLAYLVTSPDQIINDLGWSSKANSSQGAQTTLLIENRFQDVYGQLEKPVGIDELCLRMNKRQSEVNALLTEMELDGLVRILPGKRVERV</sequence>
<dbReference type="InterPro" id="IPR057666">
    <property type="entry name" value="DrpA_SLOG"/>
</dbReference>
<comment type="caution">
    <text evidence="4">The sequence shown here is derived from an EMBL/GenBank/DDBJ whole genome shotgun (WGS) entry which is preliminary data.</text>
</comment>
<dbReference type="Gene3D" id="1.10.10.10">
    <property type="entry name" value="Winged helix-like DNA-binding domain superfamily/Winged helix DNA-binding domain"/>
    <property type="match status" value="1"/>
</dbReference>